<dbReference type="EMBL" id="JBHSLD010000007">
    <property type="protein sequence ID" value="MFC5380497.1"/>
    <property type="molecule type" value="Genomic_DNA"/>
</dbReference>
<dbReference type="RefSeq" id="WP_340268152.1">
    <property type="nucleotide sequence ID" value="NZ_JBBEOG010000002.1"/>
</dbReference>
<dbReference type="Gene3D" id="3.40.50.2000">
    <property type="entry name" value="Glycogen Phosphorylase B"/>
    <property type="match status" value="1"/>
</dbReference>
<dbReference type="InterPro" id="IPR007235">
    <property type="entry name" value="Glyco_trans_28_C"/>
</dbReference>
<evidence type="ECO:0000256" key="1">
    <source>
        <dbReference type="SAM" id="MobiDB-lite"/>
    </source>
</evidence>
<comment type="caution">
    <text evidence="3">The sequence shown here is derived from an EMBL/GenBank/DDBJ whole genome shotgun (WGS) entry which is preliminary data.</text>
</comment>
<name>A0ABW0GM79_9MICO</name>
<organism evidence="3 4">
    <name type="scientific">Aquipuribacter nitratireducens</name>
    <dbReference type="NCBI Taxonomy" id="650104"/>
    <lineage>
        <taxon>Bacteria</taxon>
        <taxon>Bacillati</taxon>
        <taxon>Actinomycetota</taxon>
        <taxon>Actinomycetes</taxon>
        <taxon>Micrococcales</taxon>
        <taxon>Intrasporangiaceae</taxon>
        <taxon>Aquipuribacter</taxon>
    </lineage>
</organism>
<dbReference type="Pfam" id="PF04101">
    <property type="entry name" value="Glyco_tran_28_C"/>
    <property type="match status" value="1"/>
</dbReference>
<dbReference type="Proteomes" id="UP001596122">
    <property type="component" value="Unassembled WGS sequence"/>
</dbReference>
<protein>
    <submittedName>
        <fullName evidence="3">Glycosyltransferase family protein</fullName>
    </submittedName>
</protein>
<evidence type="ECO:0000313" key="3">
    <source>
        <dbReference type="EMBL" id="MFC5380497.1"/>
    </source>
</evidence>
<evidence type="ECO:0000313" key="4">
    <source>
        <dbReference type="Proteomes" id="UP001596122"/>
    </source>
</evidence>
<keyword evidence="4" id="KW-1185">Reference proteome</keyword>
<gene>
    <name evidence="3" type="ORF">ACFPJ6_06825</name>
</gene>
<evidence type="ECO:0000259" key="2">
    <source>
        <dbReference type="Pfam" id="PF04101"/>
    </source>
</evidence>
<dbReference type="SUPFAM" id="SSF53756">
    <property type="entry name" value="UDP-Glycosyltransferase/glycogen phosphorylase"/>
    <property type="match status" value="1"/>
</dbReference>
<reference evidence="4" key="1">
    <citation type="journal article" date="2019" name="Int. J. Syst. Evol. Microbiol.">
        <title>The Global Catalogue of Microorganisms (GCM) 10K type strain sequencing project: providing services to taxonomists for standard genome sequencing and annotation.</title>
        <authorList>
            <consortium name="The Broad Institute Genomics Platform"/>
            <consortium name="The Broad Institute Genome Sequencing Center for Infectious Disease"/>
            <person name="Wu L."/>
            <person name="Ma J."/>
        </authorList>
    </citation>
    <scope>NUCLEOTIDE SEQUENCE [LARGE SCALE GENOMIC DNA]</scope>
    <source>
        <strain evidence="4">CCUG 43114</strain>
    </source>
</reference>
<dbReference type="PANTHER" id="PTHR21015">
    <property type="entry name" value="UDP-N-ACETYLGLUCOSAMINE--N-ACETYLMURAMYL-(PENTAPEPTIDE) PYROPHOSPHORYL-UNDECAPRENOL N-ACETYLGLUCOSAMINE TRANSFERASE 1"/>
    <property type="match status" value="1"/>
</dbReference>
<proteinExistence type="predicted"/>
<feature type="domain" description="Glycosyl transferase family 28 C-terminal" evidence="2">
    <location>
        <begin position="254"/>
        <end position="367"/>
    </location>
</feature>
<sequence length="445" mass="47385">MDSIATAAPATPGRLARTDRRRRTRGAAPARLRRVALYSHDTQGLGHVRRNIAVAAALVGADPATNVLLLTGAPEATSLPLPPRTEVVTLPALAKSTDGSYASRVLDAPLADVLRIRAGVVTAALLAFAPDLLVVDKVARGVHGELDEALRVLRETLPTRVVLGLREVLDHPVAARREWERDRTDDVLRDSYDAVWVYGDPRVYDPVAEYGLSPDVAAMTVHTGYLGRGRQDGTRTRTRAGRVRRPDGPYALCLVGGGQDGVDLARAFLAAPLPTGVQGIAVTGPYMAAEQRRELRGLAAARDDVRVLDFVPDAADLVAGAAAVVSMAGYNSVCELLAARRPTLLVPRVRPRREQLVRARRLAARGLVDMLHPDVCHAGAVGDWLARVLPPAADADRPAPEQPADVDLDGLARLPGLARSLVAAAPRRPAAAAATRDLEVDRVAV</sequence>
<feature type="region of interest" description="Disordered" evidence="1">
    <location>
        <begin position="1"/>
        <end position="26"/>
    </location>
</feature>
<accession>A0ABW0GM79</accession>
<dbReference type="PANTHER" id="PTHR21015:SF28">
    <property type="entry name" value="SLL1722 PROTEIN"/>
    <property type="match status" value="1"/>
</dbReference>